<accession>A0A0E0HIU1</accession>
<sequence>MSKAFPHGRLLIAQGLSATPAPDRLGVFAVRARVAGMHYPIRIDSIDRPAVVVCNLCVR</sequence>
<dbReference type="Gramene" id="ONIVA05G28720.1">
    <property type="protein sequence ID" value="ONIVA05G28720.1"/>
    <property type="gene ID" value="ONIVA05G28720"/>
</dbReference>
<dbReference type="AlphaFoldDB" id="A0A0E0HIU1"/>
<dbReference type="EnsemblPlants" id="ONIVA05G28720.1">
    <property type="protein sequence ID" value="ONIVA05G28720.1"/>
    <property type="gene ID" value="ONIVA05G28720"/>
</dbReference>
<protein>
    <submittedName>
        <fullName evidence="1">Uncharacterized protein</fullName>
    </submittedName>
</protein>
<dbReference type="HOGENOM" id="CLU_2964923_0_0_1"/>
<dbReference type="Proteomes" id="UP000006591">
    <property type="component" value="Chromosome 5"/>
</dbReference>
<reference evidence="1" key="2">
    <citation type="submission" date="2018-04" db="EMBL/GenBank/DDBJ databases">
        <title>OnivRS2 (Oryza nivara Reference Sequence Version 2).</title>
        <authorList>
            <person name="Zhang J."/>
            <person name="Kudrna D."/>
            <person name="Lee S."/>
            <person name="Talag J."/>
            <person name="Rajasekar S."/>
            <person name="Welchert J."/>
            <person name="Hsing Y.-I."/>
            <person name="Wing R.A."/>
        </authorList>
    </citation>
    <scope>NUCLEOTIDE SEQUENCE [LARGE SCALE GENOMIC DNA]</scope>
    <source>
        <strain evidence="1">SL10</strain>
    </source>
</reference>
<keyword evidence="2" id="KW-1185">Reference proteome</keyword>
<name>A0A0E0HIU1_ORYNI</name>
<evidence type="ECO:0000313" key="1">
    <source>
        <dbReference type="EnsemblPlants" id="ONIVA05G28720.1"/>
    </source>
</evidence>
<proteinExistence type="predicted"/>
<evidence type="ECO:0000313" key="2">
    <source>
        <dbReference type="Proteomes" id="UP000006591"/>
    </source>
</evidence>
<organism evidence="1">
    <name type="scientific">Oryza nivara</name>
    <name type="common">Indian wild rice</name>
    <name type="synonym">Oryza sativa f. spontanea</name>
    <dbReference type="NCBI Taxonomy" id="4536"/>
    <lineage>
        <taxon>Eukaryota</taxon>
        <taxon>Viridiplantae</taxon>
        <taxon>Streptophyta</taxon>
        <taxon>Embryophyta</taxon>
        <taxon>Tracheophyta</taxon>
        <taxon>Spermatophyta</taxon>
        <taxon>Magnoliopsida</taxon>
        <taxon>Liliopsida</taxon>
        <taxon>Poales</taxon>
        <taxon>Poaceae</taxon>
        <taxon>BOP clade</taxon>
        <taxon>Oryzoideae</taxon>
        <taxon>Oryzeae</taxon>
        <taxon>Oryzinae</taxon>
        <taxon>Oryza</taxon>
    </lineage>
</organism>
<reference evidence="1" key="1">
    <citation type="submission" date="2015-04" db="UniProtKB">
        <authorList>
            <consortium name="EnsemblPlants"/>
        </authorList>
    </citation>
    <scope>IDENTIFICATION</scope>
    <source>
        <strain evidence="1">SL10</strain>
    </source>
</reference>